<feature type="binding site" evidence="7">
    <location>
        <position position="130"/>
    </location>
    <ligand>
        <name>Zn(2+)</name>
        <dbReference type="ChEBI" id="CHEBI:29105"/>
    </ligand>
</feature>
<evidence type="ECO:0000256" key="4">
    <source>
        <dbReference type="ARBA" id="ARBA00022833"/>
    </source>
</evidence>
<comment type="caution">
    <text evidence="10">The sequence shown here is derived from an EMBL/GenBank/DDBJ whole genome shotgun (WGS) entry which is preliminary data.</text>
</comment>
<feature type="binding site" evidence="7">
    <location>
        <begin position="8"/>
        <end position="12"/>
    </location>
    <ligand>
        <name>L-glutamate</name>
        <dbReference type="ChEBI" id="CHEBI:29985"/>
    </ligand>
</feature>
<dbReference type="PRINTS" id="PR00987">
    <property type="entry name" value="TRNASYNTHGLU"/>
</dbReference>
<dbReference type="HAMAP" id="MF_01428">
    <property type="entry name" value="Glu_Q_tRNA_synth"/>
    <property type="match status" value="1"/>
</dbReference>
<feature type="domain" description="Glutamyl/glutaminyl-tRNA synthetase class Ib catalytic" evidence="9">
    <location>
        <begin position="4"/>
        <end position="259"/>
    </location>
</feature>
<reference evidence="10" key="1">
    <citation type="submission" date="2020-08" db="EMBL/GenBank/DDBJ databases">
        <title>Genome public.</title>
        <authorList>
            <person name="Liu C."/>
            <person name="Sun Q."/>
        </authorList>
    </citation>
    <scope>NUCLEOTIDE SEQUENCE</scope>
    <source>
        <strain evidence="10">BX8</strain>
    </source>
</reference>
<evidence type="ECO:0000256" key="8">
    <source>
        <dbReference type="RuleBase" id="RU363037"/>
    </source>
</evidence>
<dbReference type="RefSeq" id="WP_186888654.1">
    <property type="nucleotide sequence ID" value="NZ_JACONZ010000005.1"/>
</dbReference>
<dbReference type="GO" id="GO:0006424">
    <property type="term" value="P:glutamyl-tRNA aminoacylation"/>
    <property type="evidence" value="ECO:0007669"/>
    <property type="project" value="InterPro"/>
</dbReference>
<keyword evidence="2 7" id="KW-0479">Metal-binding</keyword>
<evidence type="ECO:0000256" key="2">
    <source>
        <dbReference type="ARBA" id="ARBA00022723"/>
    </source>
</evidence>
<dbReference type="SUPFAM" id="SSF52374">
    <property type="entry name" value="Nucleotidylyl transferase"/>
    <property type="match status" value="1"/>
</dbReference>
<organism evidence="10 11">
    <name type="scientific">Anaerofilum hominis</name>
    <dbReference type="NCBI Taxonomy" id="2763016"/>
    <lineage>
        <taxon>Bacteria</taxon>
        <taxon>Bacillati</taxon>
        <taxon>Bacillota</taxon>
        <taxon>Clostridia</taxon>
        <taxon>Eubacteriales</taxon>
        <taxon>Oscillospiraceae</taxon>
        <taxon>Anaerofilum</taxon>
    </lineage>
</organism>
<dbReference type="InterPro" id="IPR000924">
    <property type="entry name" value="Glu/Gln-tRNA-synth"/>
</dbReference>
<feature type="binding site" evidence="7">
    <location>
        <position position="110"/>
    </location>
    <ligand>
        <name>Zn(2+)</name>
        <dbReference type="ChEBI" id="CHEBI:29105"/>
    </ligand>
</feature>
<sequence>MEEKVVGRFAPSPSGRLHLGNLFCSLLAWLSVKSRGGRVVLRIEDLDRARTTRAFADQLERDLEFLGLFWDEGGSGGGPHASYYQSDRSPLYEQCLAALEAQGLVYPCFCSRAQLHAAQAPHAADGEPIYTGRCRGLSAAEVRRRALARSPALRLKVPDETVGLIDGHYGPFSQNLARDCGDFILRRSDGVFAYQLAVVADDAAMGVTEVVRGRDLLASAPRQIYLYRLLGARPPAFCHAPLLLAPDGRRLSKRDADLGLDALRAQGLSAADITGRLAFAAGLLDRPQPASPEQLLPLFSWDKVPTRDIPLPAQLFR</sequence>
<dbReference type="Proteomes" id="UP000659630">
    <property type="component" value="Unassembled WGS sequence"/>
</dbReference>
<dbReference type="GO" id="GO:0005829">
    <property type="term" value="C:cytosol"/>
    <property type="evidence" value="ECO:0007669"/>
    <property type="project" value="TreeGrafter"/>
</dbReference>
<dbReference type="PANTHER" id="PTHR43311">
    <property type="entry name" value="GLUTAMATE--TRNA LIGASE"/>
    <property type="match status" value="1"/>
</dbReference>
<dbReference type="NCBIfam" id="NF004315">
    <property type="entry name" value="PRK05710.1-4"/>
    <property type="match status" value="1"/>
</dbReference>
<evidence type="ECO:0000256" key="5">
    <source>
        <dbReference type="ARBA" id="ARBA00022840"/>
    </source>
</evidence>
<dbReference type="NCBIfam" id="NF004314">
    <property type="entry name" value="PRK05710.1-3"/>
    <property type="match status" value="1"/>
</dbReference>
<feature type="binding site" evidence="7">
    <location>
        <position position="134"/>
    </location>
    <ligand>
        <name>Zn(2+)</name>
        <dbReference type="ChEBI" id="CHEBI:29105"/>
    </ligand>
</feature>
<dbReference type="InterPro" id="IPR022380">
    <property type="entry name" value="Glu-Q_tRNA(Asp)_Synthase"/>
</dbReference>
<keyword evidence="5 7" id="KW-0067">ATP-binding</keyword>
<feature type="binding site" evidence="7">
    <location>
        <position position="212"/>
    </location>
    <ligand>
        <name>L-glutamate</name>
        <dbReference type="ChEBI" id="CHEBI:29985"/>
    </ligand>
</feature>
<dbReference type="EMBL" id="JACONZ010000005">
    <property type="protein sequence ID" value="MBC5582289.1"/>
    <property type="molecule type" value="Genomic_DNA"/>
</dbReference>
<evidence type="ECO:0000256" key="1">
    <source>
        <dbReference type="ARBA" id="ARBA00022598"/>
    </source>
</evidence>
<feature type="binding site" evidence="7">
    <location>
        <position position="108"/>
    </location>
    <ligand>
        <name>Zn(2+)</name>
        <dbReference type="ChEBI" id="CHEBI:29105"/>
    </ligand>
</feature>
<evidence type="ECO:0000256" key="7">
    <source>
        <dbReference type="HAMAP-Rule" id="MF_01428"/>
    </source>
</evidence>
<dbReference type="Pfam" id="PF00749">
    <property type="entry name" value="tRNA-synt_1c"/>
    <property type="match status" value="1"/>
</dbReference>
<keyword evidence="3 7" id="KW-0547">Nucleotide-binding</keyword>
<dbReference type="Gene3D" id="3.40.50.620">
    <property type="entry name" value="HUPs"/>
    <property type="match status" value="1"/>
</dbReference>
<comment type="similarity">
    <text evidence="7">Belongs to the class-I aminoacyl-tRNA synthetase family. GluQ subfamily.</text>
</comment>
<dbReference type="InterPro" id="IPR020058">
    <property type="entry name" value="Glu/Gln-tRNA-synth_Ib_cat-dom"/>
</dbReference>
<evidence type="ECO:0000313" key="11">
    <source>
        <dbReference type="Proteomes" id="UP000659630"/>
    </source>
</evidence>
<dbReference type="GO" id="GO:0005524">
    <property type="term" value="F:ATP binding"/>
    <property type="evidence" value="ECO:0007669"/>
    <property type="project" value="UniProtKB-KW"/>
</dbReference>
<keyword evidence="6 7" id="KW-0030">Aminoacyl-tRNA synthetase</keyword>
<dbReference type="InterPro" id="IPR014729">
    <property type="entry name" value="Rossmann-like_a/b/a_fold"/>
</dbReference>
<feature type="binding site" evidence="7">
    <location>
        <position position="253"/>
    </location>
    <ligand>
        <name>ATP</name>
        <dbReference type="ChEBI" id="CHEBI:30616"/>
    </ligand>
</feature>
<dbReference type="InterPro" id="IPR049940">
    <property type="entry name" value="GluQ/Sye"/>
</dbReference>
<dbReference type="GO" id="GO:0006400">
    <property type="term" value="P:tRNA modification"/>
    <property type="evidence" value="ECO:0007669"/>
    <property type="project" value="InterPro"/>
</dbReference>
<dbReference type="PANTHER" id="PTHR43311:SF1">
    <property type="entry name" value="GLUTAMYL-Q TRNA(ASP) SYNTHETASE"/>
    <property type="match status" value="1"/>
</dbReference>
<keyword evidence="1 7" id="KW-0436">Ligase</keyword>
<proteinExistence type="inferred from homology"/>
<protein>
    <recommendedName>
        <fullName evidence="7">Glutamyl-Q tRNA(Asp) synthetase</fullName>
        <shortName evidence="7">Glu-Q-RSs</shortName>
        <ecNumber evidence="7">6.1.1.-</ecNumber>
    </recommendedName>
</protein>
<evidence type="ECO:0000256" key="3">
    <source>
        <dbReference type="ARBA" id="ARBA00022741"/>
    </source>
</evidence>
<evidence type="ECO:0000259" key="9">
    <source>
        <dbReference type="Pfam" id="PF00749"/>
    </source>
</evidence>
<dbReference type="InterPro" id="IPR001412">
    <property type="entry name" value="aa-tRNA-synth_I_CS"/>
</dbReference>
<dbReference type="GO" id="GO:0008270">
    <property type="term" value="F:zinc ion binding"/>
    <property type="evidence" value="ECO:0007669"/>
    <property type="project" value="UniProtKB-UniRule"/>
</dbReference>
<feature type="short sequence motif" description="'HIGH' region" evidence="7">
    <location>
        <begin position="11"/>
        <end position="21"/>
    </location>
</feature>
<keyword evidence="8" id="KW-0648">Protein biosynthesis</keyword>
<feature type="binding site" evidence="7">
    <location>
        <position position="194"/>
    </location>
    <ligand>
        <name>L-glutamate</name>
        <dbReference type="ChEBI" id="CHEBI:29985"/>
    </ligand>
</feature>
<dbReference type="GO" id="GO:0004818">
    <property type="term" value="F:glutamate-tRNA ligase activity"/>
    <property type="evidence" value="ECO:0007669"/>
    <property type="project" value="TreeGrafter"/>
</dbReference>
<evidence type="ECO:0000313" key="10">
    <source>
        <dbReference type="EMBL" id="MBC5582289.1"/>
    </source>
</evidence>
<feature type="short sequence motif" description="'KMSKS' region" evidence="7">
    <location>
        <begin position="250"/>
        <end position="254"/>
    </location>
</feature>
<feature type="binding site" evidence="7">
    <location>
        <position position="44"/>
    </location>
    <ligand>
        <name>L-glutamate</name>
        <dbReference type="ChEBI" id="CHEBI:29985"/>
    </ligand>
</feature>
<keyword evidence="4 7" id="KW-0862">Zinc</keyword>
<dbReference type="NCBIfam" id="TIGR03838">
    <property type="entry name" value="queuosine_YadB"/>
    <property type="match status" value="1"/>
</dbReference>
<comment type="cofactor">
    <cofactor evidence="7">
        <name>Zn(2+)</name>
        <dbReference type="ChEBI" id="CHEBI:29105"/>
    </cofactor>
    <text evidence="7">Binds 1 zinc ion per subunit.</text>
</comment>
<dbReference type="EC" id="6.1.1.-" evidence="7"/>
<name>A0A923RF58_9FIRM</name>
<comment type="function">
    <text evidence="7">Catalyzes the tRNA-independent activation of glutamate in presence of ATP and the subsequent transfer of glutamate onto a tRNA(Asp). Glutamate is transferred on the 2-amino-5-(4,5-dihydroxy-2-cyclopenten-1-yl) moiety of the queuosine in the wobble position of the QUC anticodon.</text>
</comment>
<dbReference type="PROSITE" id="PS00178">
    <property type="entry name" value="AA_TRNA_LIGASE_I"/>
    <property type="match status" value="1"/>
</dbReference>
<accession>A0A923RF58</accession>
<dbReference type="AlphaFoldDB" id="A0A923RF58"/>
<evidence type="ECO:0000256" key="6">
    <source>
        <dbReference type="ARBA" id="ARBA00023146"/>
    </source>
</evidence>
<keyword evidence="11" id="KW-1185">Reference proteome</keyword>
<gene>
    <name evidence="10" type="primary">gluQRS</name>
    <name evidence="7" type="synonym">gluQ</name>
    <name evidence="10" type="ORF">H8S23_12300</name>
</gene>